<protein>
    <submittedName>
        <fullName evidence="1">Uncharacterized protein</fullName>
    </submittedName>
</protein>
<accession>A0A2N5VC58</accession>
<dbReference type="Proteomes" id="UP000235392">
    <property type="component" value="Unassembled WGS sequence"/>
</dbReference>
<organism evidence="1 2">
    <name type="scientific">Puccinia coronata f. sp. avenae</name>
    <dbReference type="NCBI Taxonomy" id="200324"/>
    <lineage>
        <taxon>Eukaryota</taxon>
        <taxon>Fungi</taxon>
        <taxon>Dikarya</taxon>
        <taxon>Basidiomycota</taxon>
        <taxon>Pucciniomycotina</taxon>
        <taxon>Pucciniomycetes</taxon>
        <taxon>Pucciniales</taxon>
        <taxon>Pucciniaceae</taxon>
        <taxon>Puccinia</taxon>
    </lineage>
</organism>
<gene>
    <name evidence="1" type="ORF">PCASD_08168</name>
</gene>
<proteinExistence type="predicted"/>
<sequence>MSSLHPRPVQARSELKFSLRHSTGIRYPSPSSSSLPWFTPCPRESTQILQDSRLLYNLLLRNPT</sequence>
<name>A0A2N5VC58_9BASI</name>
<evidence type="ECO:0000313" key="1">
    <source>
        <dbReference type="EMBL" id="PLW47589.1"/>
    </source>
</evidence>
<reference evidence="1 2" key="1">
    <citation type="submission" date="2017-11" db="EMBL/GenBank/DDBJ databases">
        <title>De novo assembly and phasing of dikaryotic genomes from two isolates of Puccinia coronata f. sp. avenae, the causal agent of oat crown rust.</title>
        <authorList>
            <person name="Miller M.E."/>
            <person name="Zhang Y."/>
            <person name="Omidvar V."/>
            <person name="Sperschneider J."/>
            <person name="Schwessinger B."/>
            <person name="Raley C."/>
            <person name="Palmer J.M."/>
            <person name="Garnica D."/>
            <person name="Upadhyaya N."/>
            <person name="Rathjen J."/>
            <person name="Taylor J.M."/>
            <person name="Park R.F."/>
            <person name="Dodds P.N."/>
            <person name="Hirsch C.D."/>
            <person name="Kianian S.F."/>
            <person name="Figueroa M."/>
        </authorList>
    </citation>
    <scope>NUCLEOTIDE SEQUENCE [LARGE SCALE GENOMIC DNA]</scope>
    <source>
        <strain evidence="1">12SD80</strain>
    </source>
</reference>
<dbReference type="AlphaFoldDB" id="A0A2N5VC58"/>
<dbReference type="EMBL" id="PGCI01000030">
    <property type="protein sequence ID" value="PLW47589.1"/>
    <property type="molecule type" value="Genomic_DNA"/>
</dbReference>
<comment type="caution">
    <text evidence="1">The sequence shown here is derived from an EMBL/GenBank/DDBJ whole genome shotgun (WGS) entry which is preliminary data.</text>
</comment>
<evidence type="ECO:0000313" key="2">
    <source>
        <dbReference type="Proteomes" id="UP000235392"/>
    </source>
</evidence>